<sequence length="229" mass="24774">MIRAQEVFGADLAQSYGLTETIGVTTILPPSDHVAGNGNRLRSAGRAVPGIEIEIVDPETGADVPADEVGEICTRGPSVTGAYWRRPKESAESFWPGAWFKTGDAGYLDADGYVFIMDRIKDLLMSGGENIYPAEVENAIMAHPAVQETAVIGIPSEKWGETPLAVVVPKAGMTLGEDELIAFTRERLAHYKCPTAVQFTDALPRSPSGKVLKRELRAPWWEGHGRKVG</sequence>
<dbReference type="OrthoDB" id="9803968at2"/>
<evidence type="ECO:0000313" key="5">
    <source>
        <dbReference type="EMBL" id="TVZ02562.1"/>
    </source>
</evidence>
<dbReference type="PANTHER" id="PTHR43201:SF5">
    <property type="entry name" value="MEDIUM-CHAIN ACYL-COA LIGASE ACSF2, MITOCHONDRIAL"/>
    <property type="match status" value="1"/>
</dbReference>
<keyword evidence="2" id="KW-0436">Ligase</keyword>
<dbReference type="Proteomes" id="UP000460272">
    <property type="component" value="Unassembled WGS sequence"/>
</dbReference>
<evidence type="ECO:0000259" key="3">
    <source>
        <dbReference type="Pfam" id="PF00501"/>
    </source>
</evidence>
<accession>A0A6P2BU02</accession>
<dbReference type="InterPro" id="IPR045851">
    <property type="entry name" value="AMP-bd_C_sf"/>
</dbReference>
<comment type="caution">
    <text evidence="5">The sequence shown here is derived from an EMBL/GenBank/DDBJ whole genome shotgun (WGS) entry which is preliminary data.</text>
</comment>
<protein>
    <submittedName>
        <fullName evidence="5">Uncharacterized protein</fullName>
    </submittedName>
</protein>
<reference evidence="5 6" key="1">
    <citation type="submission" date="2018-11" db="EMBL/GenBank/DDBJ databases">
        <title>Trebonia kvetii gen.nov., sp.nov., a novel acidophilic actinobacterium, and proposal of the new actinobacterial family Treboniaceae fam. nov.</title>
        <authorList>
            <person name="Rapoport D."/>
            <person name="Sagova-Mareckova M."/>
            <person name="Sedlacek I."/>
            <person name="Provaznik J."/>
            <person name="Kralova S."/>
            <person name="Pavlinic D."/>
            <person name="Benes V."/>
            <person name="Kopecky J."/>
        </authorList>
    </citation>
    <scope>NUCLEOTIDE SEQUENCE [LARGE SCALE GENOMIC DNA]</scope>
    <source>
        <strain evidence="5 6">15Tr583</strain>
    </source>
</reference>
<evidence type="ECO:0000256" key="2">
    <source>
        <dbReference type="ARBA" id="ARBA00022598"/>
    </source>
</evidence>
<evidence type="ECO:0000259" key="4">
    <source>
        <dbReference type="Pfam" id="PF13193"/>
    </source>
</evidence>
<comment type="similarity">
    <text evidence="1">Belongs to the ATP-dependent AMP-binding enzyme family.</text>
</comment>
<dbReference type="Gene3D" id="3.40.50.12780">
    <property type="entry name" value="N-terminal domain of ligase-like"/>
    <property type="match status" value="1"/>
</dbReference>
<gene>
    <name evidence="5" type="ORF">EAS64_27685</name>
</gene>
<dbReference type="Pfam" id="PF00501">
    <property type="entry name" value="AMP-binding"/>
    <property type="match status" value="1"/>
</dbReference>
<dbReference type="SUPFAM" id="SSF56801">
    <property type="entry name" value="Acetyl-CoA synthetase-like"/>
    <property type="match status" value="1"/>
</dbReference>
<dbReference type="AlphaFoldDB" id="A0A6P2BU02"/>
<dbReference type="InterPro" id="IPR025110">
    <property type="entry name" value="AMP-bd_C"/>
</dbReference>
<dbReference type="Pfam" id="PF13193">
    <property type="entry name" value="AMP-binding_C"/>
    <property type="match status" value="1"/>
</dbReference>
<proteinExistence type="inferred from homology"/>
<dbReference type="Gene3D" id="3.30.300.30">
    <property type="match status" value="1"/>
</dbReference>
<dbReference type="InterPro" id="IPR042099">
    <property type="entry name" value="ANL_N_sf"/>
</dbReference>
<dbReference type="FunFam" id="3.30.300.30:FF:000008">
    <property type="entry name" value="2,3-dihydroxybenzoate-AMP ligase"/>
    <property type="match status" value="1"/>
</dbReference>
<dbReference type="GO" id="GO:0006631">
    <property type="term" value="P:fatty acid metabolic process"/>
    <property type="evidence" value="ECO:0007669"/>
    <property type="project" value="TreeGrafter"/>
</dbReference>
<feature type="domain" description="AMP-binding enzyme C-terminal" evidence="4">
    <location>
        <begin position="135"/>
        <end position="210"/>
    </location>
</feature>
<dbReference type="PANTHER" id="PTHR43201">
    <property type="entry name" value="ACYL-COA SYNTHETASE"/>
    <property type="match status" value="1"/>
</dbReference>
<name>A0A6P2BU02_9ACTN</name>
<dbReference type="EMBL" id="RPFW01000005">
    <property type="protein sequence ID" value="TVZ02562.1"/>
    <property type="molecule type" value="Genomic_DNA"/>
</dbReference>
<feature type="domain" description="AMP-dependent synthetase/ligase" evidence="3">
    <location>
        <begin position="3"/>
        <end position="84"/>
    </location>
</feature>
<dbReference type="InterPro" id="IPR000873">
    <property type="entry name" value="AMP-dep_synth/lig_dom"/>
</dbReference>
<dbReference type="GO" id="GO:0031956">
    <property type="term" value="F:medium-chain fatty acid-CoA ligase activity"/>
    <property type="evidence" value="ECO:0007669"/>
    <property type="project" value="TreeGrafter"/>
</dbReference>
<organism evidence="5 6">
    <name type="scientific">Trebonia kvetii</name>
    <dbReference type="NCBI Taxonomy" id="2480626"/>
    <lineage>
        <taxon>Bacteria</taxon>
        <taxon>Bacillati</taxon>
        <taxon>Actinomycetota</taxon>
        <taxon>Actinomycetes</taxon>
        <taxon>Streptosporangiales</taxon>
        <taxon>Treboniaceae</taxon>
        <taxon>Trebonia</taxon>
    </lineage>
</organism>
<evidence type="ECO:0000256" key="1">
    <source>
        <dbReference type="ARBA" id="ARBA00006432"/>
    </source>
</evidence>
<keyword evidence="6" id="KW-1185">Reference proteome</keyword>
<evidence type="ECO:0000313" key="6">
    <source>
        <dbReference type="Proteomes" id="UP000460272"/>
    </source>
</evidence>